<sequence length="295" mass="31774">MRALVTGWPSFLHGEATAGDVLAMEAVRRALDGAGIGCDLAWSPVFRPGGLDLDRAEPSGYTHLVFACGPLHGAQIEELHDRYARCQRVAVGVSVIDPDDPAVTGFDAVLPRDDPRSAPRHDLAALSESARVPVAGVVLAPGQREYGTRRRHDRIQAELTEWLADRECARLPLDTRLDPRDWRLFSTAAELESALCRLDVVVTTRLHGLVLALKNGVPALAVDPVAGGAKVAAQARAWSWPALVTSGERDEPPLLDPAELDRWWRWCLSPEGAGRVPAGPPSDALLADLLAALRA</sequence>
<evidence type="ECO:0000313" key="2">
    <source>
        <dbReference type="EMBL" id="GAA2169737.1"/>
    </source>
</evidence>
<dbReference type="RefSeq" id="WP_344284104.1">
    <property type="nucleotide sequence ID" value="NZ_BAAAMR010000180.1"/>
</dbReference>
<feature type="domain" description="Polysaccharide pyruvyl transferase" evidence="1">
    <location>
        <begin position="185"/>
        <end position="223"/>
    </location>
</feature>
<dbReference type="EMBL" id="BAAAMR010000180">
    <property type="protein sequence ID" value="GAA2169737.1"/>
    <property type="molecule type" value="Genomic_DNA"/>
</dbReference>
<dbReference type="Proteomes" id="UP001501020">
    <property type="component" value="Unassembled WGS sequence"/>
</dbReference>
<protein>
    <submittedName>
        <fullName evidence="2">Polysaccharide pyruvyl transferase family protein</fullName>
    </submittedName>
</protein>
<reference evidence="3" key="1">
    <citation type="journal article" date="2019" name="Int. J. Syst. Evol. Microbiol.">
        <title>The Global Catalogue of Microorganisms (GCM) 10K type strain sequencing project: providing services to taxonomists for standard genome sequencing and annotation.</title>
        <authorList>
            <consortium name="The Broad Institute Genomics Platform"/>
            <consortium name="The Broad Institute Genome Sequencing Center for Infectious Disease"/>
            <person name="Wu L."/>
            <person name="Ma J."/>
        </authorList>
    </citation>
    <scope>NUCLEOTIDE SEQUENCE [LARGE SCALE GENOMIC DNA]</scope>
    <source>
        <strain evidence="3">JCM 13850</strain>
    </source>
</reference>
<keyword evidence="2" id="KW-0808">Transferase</keyword>
<evidence type="ECO:0000259" key="1">
    <source>
        <dbReference type="Pfam" id="PF04230"/>
    </source>
</evidence>
<name>A0ABP5M7S7_9ACTN</name>
<organism evidence="2 3">
    <name type="scientific">Actinomadura napierensis</name>
    <dbReference type="NCBI Taxonomy" id="267854"/>
    <lineage>
        <taxon>Bacteria</taxon>
        <taxon>Bacillati</taxon>
        <taxon>Actinomycetota</taxon>
        <taxon>Actinomycetes</taxon>
        <taxon>Streptosporangiales</taxon>
        <taxon>Thermomonosporaceae</taxon>
        <taxon>Actinomadura</taxon>
    </lineage>
</organism>
<accession>A0ABP5M7S7</accession>
<dbReference type="InterPro" id="IPR007345">
    <property type="entry name" value="Polysacch_pyruvyl_Trfase"/>
</dbReference>
<comment type="caution">
    <text evidence="2">The sequence shown here is derived from an EMBL/GenBank/DDBJ whole genome shotgun (WGS) entry which is preliminary data.</text>
</comment>
<dbReference type="Pfam" id="PF04230">
    <property type="entry name" value="PS_pyruv_trans"/>
    <property type="match status" value="1"/>
</dbReference>
<proteinExistence type="predicted"/>
<dbReference type="GO" id="GO:0016740">
    <property type="term" value="F:transferase activity"/>
    <property type="evidence" value="ECO:0007669"/>
    <property type="project" value="UniProtKB-KW"/>
</dbReference>
<gene>
    <name evidence="2" type="ORF">GCM10009727_93030</name>
</gene>
<keyword evidence="3" id="KW-1185">Reference proteome</keyword>
<evidence type="ECO:0000313" key="3">
    <source>
        <dbReference type="Proteomes" id="UP001501020"/>
    </source>
</evidence>